<dbReference type="InterPro" id="IPR045864">
    <property type="entry name" value="aa-tRNA-synth_II/BPL/LPL"/>
</dbReference>
<keyword evidence="11 13" id="KW-0030">Aminoacyl-tRNA synthetase</keyword>
<dbReference type="InterPro" id="IPR010978">
    <property type="entry name" value="tRNA-bd_arm"/>
</dbReference>
<feature type="binding site" evidence="13">
    <location>
        <position position="257"/>
    </location>
    <ligand>
        <name>Mg(2+)</name>
        <dbReference type="ChEBI" id="CHEBI:18420"/>
        <note>shared with beta subunit</note>
    </ligand>
</feature>
<dbReference type="Gene3D" id="3.30.930.10">
    <property type="entry name" value="Bira Bifunctional Protein, Domain 2"/>
    <property type="match status" value="1"/>
</dbReference>
<evidence type="ECO:0000256" key="13">
    <source>
        <dbReference type="HAMAP-Rule" id="MF_00281"/>
    </source>
</evidence>
<dbReference type="InterPro" id="IPR022911">
    <property type="entry name" value="Phe_tRNA_ligase_alpha1_bac"/>
</dbReference>
<keyword evidence="5 13" id="KW-0436">Ligase</keyword>
<accession>A0A2G9Z0D6</accession>
<dbReference type="GO" id="GO:0005524">
    <property type="term" value="F:ATP binding"/>
    <property type="evidence" value="ECO:0007669"/>
    <property type="project" value="UniProtKB-UniRule"/>
</dbReference>
<feature type="domain" description="Aminoacyl-transfer RNA synthetases class-II family profile" evidence="14">
    <location>
        <begin position="113"/>
        <end position="321"/>
    </location>
</feature>
<dbReference type="GO" id="GO:0006432">
    <property type="term" value="P:phenylalanyl-tRNA aminoacylation"/>
    <property type="evidence" value="ECO:0007669"/>
    <property type="project" value="UniProtKB-UniRule"/>
</dbReference>
<comment type="similarity">
    <text evidence="2 13">Belongs to the class-II aminoacyl-tRNA synthetase family. Phe-tRNA synthetase alpha subunit type 1 subfamily.</text>
</comment>
<evidence type="ECO:0000256" key="1">
    <source>
        <dbReference type="ARBA" id="ARBA00004496"/>
    </source>
</evidence>
<evidence type="ECO:0000259" key="14">
    <source>
        <dbReference type="PROSITE" id="PS50862"/>
    </source>
</evidence>
<evidence type="ECO:0000256" key="5">
    <source>
        <dbReference type="ARBA" id="ARBA00022598"/>
    </source>
</evidence>
<dbReference type="CDD" id="cd00496">
    <property type="entry name" value="PheRS_alpha_core"/>
    <property type="match status" value="1"/>
</dbReference>
<proteinExistence type="inferred from homology"/>
<comment type="catalytic activity">
    <reaction evidence="12 13">
        <text>tRNA(Phe) + L-phenylalanine + ATP = L-phenylalanyl-tRNA(Phe) + AMP + diphosphate + H(+)</text>
        <dbReference type="Rhea" id="RHEA:19413"/>
        <dbReference type="Rhea" id="RHEA-COMP:9668"/>
        <dbReference type="Rhea" id="RHEA-COMP:9699"/>
        <dbReference type="ChEBI" id="CHEBI:15378"/>
        <dbReference type="ChEBI" id="CHEBI:30616"/>
        <dbReference type="ChEBI" id="CHEBI:33019"/>
        <dbReference type="ChEBI" id="CHEBI:58095"/>
        <dbReference type="ChEBI" id="CHEBI:78442"/>
        <dbReference type="ChEBI" id="CHEBI:78531"/>
        <dbReference type="ChEBI" id="CHEBI:456215"/>
        <dbReference type="EC" id="6.1.1.20"/>
    </reaction>
</comment>
<dbReference type="GO" id="GO:0000049">
    <property type="term" value="F:tRNA binding"/>
    <property type="evidence" value="ECO:0007669"/>
    <property type="project" value="InterPro"/>
</dbReference>
<evidence type="ECO:0000256" key="11">
    <source>
        <dbReference type="ARBA" id="ARBA00023146"/>
    </source>
</evidence>
<organism evidence="15 16">
    <name type="scientific">Candidatus Nealsonbacteria bacterium CG23_combo_of_CG06-09_8_20_14_all_36_12</name>
    <dbReference type="NCBI Taxonomy" id="1974718"/>
    <lineage>
        <taxon>Bacteria</taxon>
        <taxon>Candidatus Nealsoniibacteriota</taxon>
    </lineage>
</organism>
<dbReference type="InterPro" id="IPR002319">
    <property type="entry name" value="Phenylalanyl-tRNA_Synthase"/>
</dbReference>
<evidence type="ECO:0000256" key="7">
    <source>
        <dbReference type="ARBA" id="ARBA00022741"/>
    </source>
</evidence>
<dbReference type="PANTHER" id="PTHR11538:SF41">
    <property type="entry name" value="PHENYLALANINE--TRNA LIGASE, MITOCHONDRIAL"/>
    <property type="match status" value="1"/>
</dbReference>
<reference evidence="15 16" key="1">
    <citation type="submission" date="2017-09" db="EMBL/GenBank/DDBJ databases">
        <title>Depth-based differentiation of microbial function through sediment-hosted aquifers and enrichment of novel symbionts in the deep terrestrial subsurface.</title>
        <authorList>
            <person name="Probst A.J."/>
            <person name="Ladd B."/>
            <person name="Jarett J.K."/>
            <person name="Geller-Mcgrath D.E."/>
            <person name="Sieber C.M."/>
            <person name="Emerson J.B."/>
            <person name="Anantharaman K."/>
            <person name="Thomas B.C."/>
            <person name="Malmstrom R."/>
            <person name="Stieglmeier M."/>
            <person name="Klingl A."/>
            <person name="Woyke T."/>
            <person name="Ryan C.M."/>
            <person name="Banfield J.F."/>
        </authorList>
    </citation>
    <scope>NUCLEOTIDE SEQUENCE [LARGE SCALE GENOMIC DNA]</scope>
    <source>
        <strain evidence="15">CG23_combo_of_CG06-09_8_20_14_all_36_12</strain>
    </source>
</reference>
<dbReference type="FunFam" id="3.30.930.10:FF:000089">
    <property type="entry name" value="Phenylalanine--tRNA ligase alpha subunit"/>
    <property type="match status" value="1"/>
</dbReference>
<keyword evidence="8 13" id="KW-0067">ATP-binding</keyword>
<evidence type="ECO:0000256" key="9">
    <source>
        <dbReference type="ARBA" id="ARBA00022842"/>
    </source>
</evidence>
<name>A0A2G9Z0D6_9BACT</name>
<dbReference type="GO" id="GO:0005737">
    <property type="term" value="C:cytoplasm"/>
    <property type="evidence" value="ECO:0007669"/>
    <property type="project" value="UniProtKB-SubCell"/>
</dbReference>
<keyword evidence="6 13" id="KW-0479">Metal-binding</keyword>
<keyword evidence="4 13" id="KW-0963">Cytoplasm</keyword>
<evidence type="ECO:0000256" key="6">
    <source>
        <dbReference type="ARBA" id="ARBA00022723"/>
    </source>
</evidence>
<dbReference type="GO" id="GO:0004826">
    <property type="term" value="F:phenylalanine-tRNA ligase activity"/>
    <property type="evidence" value="ECO:0007669"/>
    <property type="project" value="UniProtKB-UniRule"/>
</dbReference>
<evidence type="ECO:0000256" key="8">
    <source>
        <dbReference type="ARBA" id="ARBA00022840"/>
    </source>
</evidence>
<dbReference type="GO" id="GO:0000287">
    <property type="term" value="F:magnesium ion binding"/>
    <property type="evidence" value="ECO:0007669"/>
    <property type="project" value="UniProtKB-UniRule"/>
</dbReference>
<evidence type="ECO:0000256" key="12">
    <source>
        <dbReference type="ARBA" id="ARBA00049255"/>
    </source>
</evidence>
<comment type="cofactor">
    <cofactor evidence="13">
        <name>Mg(2+)</name>
        <dbReference type="ChEBI" id="CHEBI:18420"/>
    </cofactor>
    <text evidence="13">Binds 2 magnesium ions per tetramer.</text>
</comment>
<gene>
    <name evidence="13" type="primary">pheS</name>
    <name evidence="15" type="ORF">COX34_01440</name>
</gene>
<sequence>MIFMNLKSLKNRAEKAIKIAKDLKELNEVFKKYLGKRGKITQILRSLKNLPKEKRVKTGKTANLLKNFIEKEVKNKTKILKERKEETKKVEWLDITRPGKKIELGHLHPLTLVKRKTEEIFQSMGFSVVEGPEIETEWYNFDALNIPKDHPARDFWNSFWLKDNKEKLLLRTHTSPVQIRYMEKNNPPVRIIVPGRVFRHEATDASHEINFYQLEGLMVGKDISAANFKAIIEEFFRRFFGKPVRIRLRPSYFPFTEPSFEVDLLCINCLGKGCSVCSRSGWLEMMGAGMVHPNVLKNAGLNPKFWQGFAFGIGMDRLAMMKYKINDIRLFYGGDLRFLNQF</sequence>
<keyword evidence="7 13" id="KW-0547">Nucleotide-binding</keyword>
<dbReference type="HAMAP" id="MF_00281">
    <property type="entry name" value="Phe_tRNA_synth_alpha1"/>
    <property type="match status" value="1"/>
</dbReference>
<evidence type="ECO:0000256" key="2">
    <source>
        <dbReference type="ARBA" id="ARBA00010207"/>
    </source>
</evidence>
<dbReference type="PANTHER" id="PTHR11538">
    <property type="entry name" value="PHENYLALANYL-TRNA SYNTHETASE"/>
    <property type="match status" value="1"/>
</dbReference>
<dbReference type="InterPro" id="IPR004188">
    <property type="entry name" value="Phe-tRNA_ligase_II_N"/>
</dbReference>
<comment type="subunit">
    <text evidence="3 13">Tetramer of two alpha and two beta subunits.</text>
</comment>
<dbReference type="Pfam" id="PF02912">
    <property type="entry name" value="Phe_tRNA-synt_N"/>
    <property type="match status" value="1"/>
</dbReference>
<protein>
    <recommendedName>
        <fullName evidence="13">Phenylalanine--tRNA ligase alpha subunit</fullName>
        <ecNumber evidence="13">6.1.1.20</ecNumber>
    </recommendedName>
    <alternativeName>
        <fullName evidence="13">Phenylalanyl-tRNA synthetase alpha subunit</fullName>
        <shortName evidence="13">PheRS</shortName>
    </alternativeName>
</protein>
<dbReference type="EC" id="6.1.1.20" evidence="13"/>
<evidence type="ECO:0000313" key="16">
    <source>
        <dbReference type="Proteomes" id="UP000228681"/>
    </source>
</evidence>
<keyword evidence="10 13" id="KW-0648">Protein biosynthesis</keyword>
<evidence type="ECO:0000256" key="4">
    <source>
        <dbReference type="ARBA" id="ARBA00022490"/>
    </source>
</evidence>
<dbReference type="NCBIfam" id="TIGR00468">
    <property type="entry name" value="pheS"/>
    <property type="match status" value="1"/>
</dbReference>
<evidence type="ECO:0000256" key="10">
    <source>
        <dbReference type="ARBA" id="ARBA00022917"/>
    </source>
</evidence>
<dbReference type="SUPFAM" id="SSF55681">
    <property type="entry name" value="Class II aaRS and biotin synthetases"/>
    <property type="match status" value="1"/>
</dbReference>
<dbReference type="InterPro" id="IPR006195">
    <property type="entry name" value="aa-tRNA-synth_II"/>
</dbReference>
<dbReference type="EMBL" id="PCRS01000022">
    <property type="protein sequence ID" value="PIP24950.1"/>
    <property type="molecule type" value="Genomic_DNA"/>
</dbReference>
<evidence type="ECO:0000256" key="3">
    <source>
        <dbReference type="ARBA" id="ARBA00011209"/>
    </source>
</evidence>
<dbReference type="InterPro" id="IPR004529">
    <property type="entry name" value="Phe-tRNA-synth_IIc_asu"/>
</dbReference>
<evidence type="ECO:0000313" key="15">
    <source>
        <dbReference type="EMBL" id="PIP24950.1"/>
    </source>
</evidence>
<dbReference type="AlphaFoldDB" id="A0A2G9Z0D6"/>
<keyword evidence="9 13" id="KW-0460">Magnesium</keyword>
<dbReference type="PROSITE" id="PS50862">
    <property type="entry name" value="AA_TRNA_LIGASE_II"/>
    <property type="match status" value="1"/>
</dbReference>
<dbReference type="SUPFAM" id="SSF46589">
    <property type="entry name" value="tRNA-binding arm"/>
    <property type="match status" value="1"/>
</dbReference>
<dbReference type="Proteomes" id="UP000228681">
    <property type="component" value="Unassembled WGS sequence"/>
</dbReference>
<comment type="caution">
    <text evidence="15">The sequence shown here is derived from an EMBL/GenBank/DDBJ whole genome shotgun (WGS) entry which is preliminary data.</text>
</comment>
<comment type="subcellular location">
    <subcellularLocation>
        <location evidence="1 13">Cytoplasm</location>
    </subcellularLocation>
</comment>
<dbReference type="Pfam" id="PF01409">
    <property type="entry name" value="tRNA-synt_2d"/>
    <property type="match status" value="1"/>
</dbReference>